<reference evidence="2" key="1">
    <citation type="submission" date="2021-05" db="EMBL/GenBank/DDBJ databases">
        <authorList>
            <person name="Alioto T."/>
            <person name="Alioto T."/>
            <person name="Gomez Garrido J."/>
        </authorList>
    </citation>
    <scope>NUCLEOTIDE SEQUENCE</scope>
</reference>
<evidence type="ECO:0000313" key="2">
    <source>
        <dbReference type="EMBL" id="CAG6780959.1"/>
    </source>
</evidence>
<accession>A0A8D9F954</accession>
<dbReference type="EMBL" id="HBUF01620890">
    <property type="protein sequence ID" value="CAG6780959.1"/>
    <property type="molecule type" value="Transcribed_RNA"/>
</dbReference>
<sequence length="103" mass="12395">MNNVNMHQRVSVKSKNKDGQKNNSSKMILKGVDRLQYWILWTMDKQMVFNIQDYEEWTDYSIGFYGQWTNKWCLIYKTTIMVSQFCFNTLHPSESNTLEILLR</sequence>
<organism evidence="2">
    <name type="scientific">Cacopsylla melanoneura</name>
    <dbReference type="NCBI Taxonomy" id="428564"/>
    <lineage>
        <taxon>Eukaryota</taxon>
        <taxon>Metazoa</taxon>
        <taxon>Ecdysozoa</taxon>
        <taxon>Arthropoda</taxon>
        <taxon>Hexapoda</taxon>
        <taxon>Insecta</taxon>
        <taxon>Pterygota</taxon>
        <taxon>Neoptera</taxon>
        <taxon>Paraneoptera</taxon>
        <taxon>Hemiptera</taxon>
        <taxon>Sternorrhyncha</taxon>
        <taxon>Psylloidea</taxon>
        <taxon>Psyllidae</taxon>
        <taxon>Psyllinae</taxon>
        <taxon>Cacopsylla</taxon>
    </lineage>
</organism>
<feature type="compositionally biased region" description="Polar residues" evidence="1">
    <location>
        <begin position="1"/>
        <end position="13"/>
    </location>
</feature>
<protein>
    <submittedName>
        <fullName evidence="2">Uncharacterized protein</fullName>
    </submittedName>
</protein>
<name>A0A8D9F954_9HEMI</name>
<proteinExistence type="predicted"/>
<dbReference type="AlphaFoldDB" id="A0A8D9F954"/>
<evidence type="ECO:0000256" key="1">
    <source>
        <dbReference type="SAM" id="MobiDB-lite"/>
    </source>
</evidence>
<feature type="region of interest" description="Disordered" evidence="1">
    <location>
        <begin position="1"/>
        <end position="24"/>
    </location>
</feature>